<dbReference type="RefSeq" id="WP_096382026.1">
    <property type="nucleotide sequence ID" value="NZ_AP017457.1"/>
</dbReference>
<dbReference type="Pfam" id="PF04977">
    <property type="entry name" value="DivIC"/>
    <property type="match status" value="1"/>
</dbReference>
<evidence type="ECO:0000313" key="3">
    <source>
        <dbReference type="EMBL" id="BAU99523.1"/>
    </source>
</evidence>
<keyword evidence="2" id="KW-0812">Transmembrane</keyword>
<accession>A0A173LXD0</accession>
<name>A0A173LXD0_9MICO</name>
<reference evidence="3 4" key="1">
    <citation type="journal article" date="2016" name="Genome Announc.">
        <title>Complete Genome Sequence of Aurantimicrobium minutum Type Strain KNCT, a Planktonic Ultramicrobacterium Isolated from River Water.</title>
        <authorList>
            <person name="Nakai R."/>
            <person name="Fujisawa T."/>
            <person name="Nakamura Y."/>
            <person name="Nishide H."/>
            <person name="Uchiyama I."/>
            <person name="Baba T."/>
            <person name="Toyoda A."/>
            <person name="Fujiyama A."/>
            <person name="Naganuma T."/>
            <person name="Niki H."/>
        </authorList>
    </citation>
    <scope>NUCLEOTIDE SEQUENCE [LARGE SCALE GENOMIC DNA]</scope>
    <source>
        <strain evidence="3 4">KNC</strain>
    </source>
</reference>
<keyword evidence="1" id="KW-0175">Coiled coil</keyword>
<proteinExistence type="predicted"/>
<sequence>MAKKNVRVRKVPVALVTGTTKAGVWLGSIRVSGFTILVMSLTLLGVGILAPQLKILIEQRQVVADLQAEAAQKQADLTELEKQRARWDDPAYVRAQARDRLYYVMPGEISYLVINDTQVEDLKREKATAELQNTQTDWVTGLLKSFLIAGLGTPTPAQVQPVQ</sequence>
<dbReference type="InterPro" id="IPR007060">
    <property type="entry name" value="FtsL/DivIC"/>
</dbReference>
<dbReference type="AlphaFoldDB" id="A0A173LXD0"/>
<evidence type="ECO:0000256" key="2">
    <source>
        <dbReference type="SAM" id="Phobius"/>
    </source>
</evidence>
<evidence type="ECO:0000313" key="4">
    <source>
        <dbReference type="Proteomes" id="UP000243847"/>
    </source>
</evidence>
<dbReference type="GeneID" id="80452174"/>
<dbReference type="OrthoDB" id="5187715at2"/>
<keyword evidence="2" id="KW-1133">Transmembrane helix</keyword>
<dbReference type="Proteomes" id="UP000243847">
    <property type="component" value="Chromosome sequence1"/>
</dbReference>
<gene>
    <name evidence="3" type="ORF">AUMI_19810</name>
</gene>
<organism evidence="3 4">
    <name type="scientific">Aurantimicrobium minutum</name>
    <dbReference type="NCBI Taxonomy" id="708131"/>
    <lineage>
        <taxon>Bacteria</taxon>
        <taxon>Bacillati</taxon>
        <taxon>Actinomycetota</taxon>
        <taxon>Actinomycetes</taxon>
        <taxon>Micrococcales</taxon>
        <taxon>Microbacteriaceae</taxon>
        <taxon>Aurantimicrobium</taxon>
    </lineage>
</organism>
<protein>
    <submittedName>
        <fullName evidence="3">Membrane protein CrgA</fullName>
    </submittedName>
</protein>
<feature type="coiled-coil region" evidence="1">
    <location>
        <begin position="56"/>
        <end position="83"/>
    </location>
</feature>
<dbReference type="KEGG" id="amin:AUMI_19810"/>
<evidence type="ECO:0000256" key="1">
    <source>
        <dbReference type="SAM" id="Coils"/>
    </source>
</evidence>
<keyword evidence="2" id="KW-0472">Membrane</keyword>
<dbReference type="EMBL" id="AP017457">
    <property type="protein sequence ID" value="BAU99523.1"/>
    <property type="molecule type" value="Genomic_DNA"/>
</dbReference>
<feature type="transmembrane region" description="Helical" evidence="2">
    <location>
        <begin position="31"/>
        <end position="50"/>
    </location>
</feature>